<reference key="1">
    <citation type="submission" date="2010-11" db="EMBL/GenBank/DDBJ databases">
        <title>The complete sequence of chromosome of Isophaera pallida ATCC 43644.</title>
        <authorList>
            <consortium name="US DOE Joint Genome Institute (JGI-PGF)"/>
            <person name="Lucas S."/>
            <person name="Copeland A."/>
            <person name="Lapidus A."/>
            <person name="Bruce D."/>
            <person name="Goodwin L."/>
            <person name="Pitluck S."/>
            <person name="Kyrpides N."/>
            <person name="Mavromatis K."/>
            <person name="Pagani I."/>
            <person name="Ivanova N."/>
            <person name="Saunders E."/>
            <person name="Brettin T."/>
            <person name="Detter J.C."/>
            <person name="Han C."/>
            <person name="Tapia R."/>
            <person name="Land M."/>
            <person name="Hauser L."/>
            <person name="Markowitz V."/>
            <person name="Cheng J.-F."/>
            <person name="Hugenholtz P."/>
            <person name="Woyke T."/>
            <person name="Wu D."/>
            <person name="Eisen J.A."/>
        </authorList>
    </citation>
    <scope>NUCLEOTIDE SEQUENCE</scope>
    <source>
        <strain>ATCC 43644</strain>
    </source>
</reference>
<keyword evidence="2" id="KW-0413">Isomerase</keyword>
<dbReference type="Gene3D" id="3.20.20.150">
    <property type="entry name" value="Divalent-metal-dependent TIM barrel enzymes"/>
    <property type="match status" value="1"/>
</dbReference>
<protein>
    <submittedName>
        <fullName evidence="2">Xylose isomerase domain-containing protein TIM barrel</fullName>
    </submittedName>
</protein>
<name>E8R4K4_ISOPI</name>
<dbReference type="EMBL" id="CP002353">
    <property type="protein sequence ID" value="ADV63799.1"/>
    <property type="molecule type" value="Genomic_DNA"/>
</dbReference>
<organism evidence="2 3">
    <name type="scientific">Isosphaera pallida (strain ATCC 43644 / DSM 9630 / IS1B)</name>
    <dbReference type="NCBI Taxonomy" id="575540"/>
    <lineage>
        <taxon>Bacteria</taxon>
        <taxon>Pseudomonadati</taxon>
        <taxon>Planctomycetota</taxon>
        <taxon>Planctomycetia</taxon>
        <taxon>Isosphaerales</taxon>
        <taxon>Isosphaeraceae</taxon>
        <taxon>Isosphaera</taxon>
    </lineage>
</organism>
<dbReference type="GO" id="GO:0016853">
    <property type="term" value="F:isomerase activity"/>
    <property type="evidence" value="ECO:0007669"/>
    <property type="project" value="UniProtKB-KW"/>
</dbReference>
<accession>E8R4K4</accession>
<dbReference type="AlphaFoldDB" id="E8R4K4"/>
<dbReference type="InParanoid" id="E8R4K4"/>
<evidence type="ECO:0000259" key="1">
    <source>
        <dbReference type="Pfam" id="PF01261"/>
    </source>
</evidence>
<proteinExistence type="predicted"/>
<keyword evidence="3" id="KW-1185">Reference proteome</keyword>
<gene>
    <name evidence="2" type="ordered locus">Isop_3237</name>
</gene>
<dbReference type="InterPro" id="IPR050312">
    <property type="entry name" value="IolE/XylAMocC-like"/>
</dbReference>
<dbReference type="PANTHER" id="PTHR12110">
    <property type="entry name" value="HYDROXYPYRUVATE ISOMERASE"/>
    <property type="match status" value="1"/>
</dbReference>
<evidence type="ECO:0000313" key="2">
    <source>
        <dbReference type="EMBL" id="ADV63799.1"/>
    </source>
</evidence>
<dbReference type="HOGENOM" id="CLU_050006_6_0_0"/>
<dbReference type="KEGG" id="ipa:Isop_3237"/>
<reference evidence="2 3" key="2">
    <citation type="journal article" date="2011" name="Stand. Genomic Sci.">
        <title>Complete genome sequence of Isosphaera pallida type strain (IS1B).</title>
        <authorList>
            <consortium name="US DOE Joint Genome Institute (JGI-PGF)"/>
            <person name="Goker M."/>
            <person name="Cleland D."/>
            <person name="Saunders E."/>
            <person name="Lapidus A."/>
            <person name="Nolan M."/>
            <person name="Lucas S."/>
            <person name="Hammon N."/>
            <person name="Deshpande S."/>
            <person name="Cheng J.F."/>
            <person name="Tapia R."/>
            <person name="Han C."/>
            <person name="Goodwin L."/>
            <person name="Pitluck S."/>
            <person name="Liolios K."/>
            <person name="Pagani I."/>
            <person name="Ivanova N."/>
            <person name="Mavromatis K."/>
            <person name="Pati A."/>
            <person name="Chen A."/>
            <person name="Palaniappan K."/>
            <person name="Land M."/>
            <person name="Hauser L."/>
            <person name="Chang Y.J."/>
            <person name="Jeffries C.D."/>
            <person name="Detter J.C."/>
            <person name="Beck B."/>
            <person name="Woyke T."/>
            <person name="Bristow J."/>
            <person name="Eisen J.A."/>
            <person name="Markowitz V."/>
            <person name="Hugenholtz P."/>
            <person name="Kyrpides N.C."/>
            <person name="Klenk H.P."/>
        </authorList>
    </citation>
    <scope>NUCLEOTIDE SEQUENCE [LARGE SCALE GENOMIC DNA]</scope>
    <source>
        <strain evidence="3">ATCC 43644 / DSM 9630 / IS1B</strain>
    </source>
</reference>
<dbReference type="Proteomes" id="UP000008631">
    <property type="component" value="Chromosome"/>
</dbReference>
<dbReference type="Pfam" id="PF01261">
    <property type="entry name" value="AP_endonuc_2"/>
    <property type="match status" value="1"/>
</dbReference>
<dbReference type="InterPro" id="IPR036237">
    <property type="entry name" value="Xyl_isomerase-like_sf"/>
</dbReference>
<dbReference type="SUPFAM" id="SSF51658">
    <property type="entry name" value="Xylose isomerase-like"/>
    <property type="match status" value="1"/>
</dbReference>
<dbReference type="PANTHER" id="PTHR12110:SF53">
    <property type="entry name" value="BLR5974 PROTEIN"/>
    <property type="match status" value="1"/>
</dbReference>
<feature type="domain" description="Xylose isomerase-like TIM barrel" evidence="1">
    <location>
        <begin position="105"/>
        <end position="329"/>
    </location>
</feature>
<sequence length="338" mass="37146">MEWYTSDPTSSATRHEAARREQRSWSRRVWLGRVGLGIGFGMGAISTSTLTSSVLANPTTPKPSPVIDPIERTRPSHLKLSLAAYSFRKELTAKPPTMNLFDFVNFAADHGLDGVEPTSYYIPADADDAWLRKLRLHAFKLGLDISGTSIGNNGTLAPGEARDAELRKAIEGIDRAAVMGAPVVRVFAGNVPRDSNEEEAFQRAVAFLNAMLEHAAKRGVMLALENHGGITATADQMLRLVEAIDSPWFGVNLDSGNFRTADPYGDFARLVPYAVNVHVKTEIQTQGQPKVEADLNRLIDILRDAKYSGYVVLEYEAPEEPRSAIPRYLATLKKILGR</sequence>
<dbReference type="RefSeq" id="WP_013566087.1">
    <property type="nucleotide sequence ID" value="NC_014962.1"/>
</dbReference>
<evidence type="ECO:0000313" key="3">
    <source>
        <dbReference type="Proteomes" id="UP000008631"/>
    </source>
</evidence>
<dbReference type="InterPro" id="IPR013022">
    <property type="entry name" value="Xyl_isomerase-like_TIM-brl"/>
</dbReference>
<dbReference type="STRING" id="575540.Isop_3237"/>
<dbReference type="eggNOG" id="COG1082">
    <property type="taxonomic scope" value="Bacteria"/>
</dbReference>